<evidence type="ECO:0000313" key="3">
    <source>
        <dbReference type="EMBL" id="MCL6285680.1"/>
    </source>
</evidence>
<evidence type="ECO:0000259" key="2">
    <source>
        <dbReference type="Pfam" id="PF01557"/>
    </source>
</evidence>
<gene>
    <name evidence="3" type="ORF">M3P21_19300</name>
</gene>
<evidence type="ECO:0000256" key="1">
    <source>
        <dbReference type="ARBA" id="ARBA00023239"/>
    </source>
</evidence>
<feature type="domain" description="Fumarylacetoacetase-like C-terminal" evidence="2">
    <location>
        <begin position="99"/>
        <end position="249"/>
    </location>
</feature>
<evidence type="ECO:0000313" key="4">
    <source>
        <dbReference type="Proteomes" id="UP001203880"/>
    </source>
</evidence>
<dbReference type="PANTHER" id="PTHR30143:SF0">
    <property type="entry name" value="2-KETO-4-PENTENOATE HYDRATASE"/>
    <property type="match status" value="1"/>
</dbReference>
<dbReference type="Proteomes" id="UP001203880">
    <property type="component" value="Unassembled WGS sequence"/>
</dbReference>
<dbReference type="GO" id="GO:0016787">
    <property type="term" value="F:hydrolase activity"/>
    <property type="evidence" value="ECO:0007669"/>
    <property type="project" value="UniProtKB-KW"/>
</dbReference>
<dbReference type="InterPro" id="IPR050772">
    <property type="entry name" value="Hydratase-Decarb/MhpD_sf"/>
</dbReference>
<dbReference type="InterPro" id="IPR011234">
    <property type="entry name" value="Fumarylacetoacetase-like_C"/>
</dbReference>
<accession>A0ABT0Q760</accession>
<dbReference type="Pfam" id="PF01557">
    <property type="entry name" value="FAA_hydrolase"/>
    <property type="match status" value="1"/>
</dbReference>
<dbReference type="PANTHER" id="PTHR30143">
    <property type="entry name" value="ACID HYDRATASE"/>
    <property type="match status" value="1"/>
</dbReference>
<keyword evidence="4" id="KW-1185">Reference proteome</keyword>
<comment type="caution">
    <text evidence="3">The sequence shown here is derived from an EMBL/GenBank/DDBJ whole genome shotgun (WGS) entry which is preliminary data.</text>
</comment>
<protein>
    <submittedName>
        <fullName evidence="3">Fumarylacetoacetate hydrolase family protein</fullName>
    </submittedName>
</protein>
<organism evidence="3 4">
    <name type="scientific">Ruegeria spongiae</name>
    <dbReference type="NCBI Taxonomy" id="2942209"/>
    <lineage>
        <taxon>Bacteria</taxon>
        <taxon>Pseudomonadati</taxon>
        <taxon>Pseudomonadota</taxon>
        <taxon>Alphaproteobacteria</taxon>
        <taxon>Rhodobacterales</taxon>
        <taxon>Roseobacteraceae</taxon>
        <taxon>Ruegeria</taxon>
    </lineage>
</organism>
<dbReference type="InterPro" id="IPR036663">
    <property type="entry name" value="Fumarylacetoacetase_C_sf"/>
</dbReference>
<name>A0ABT0Q760_9RHOB</name>
<dbReference type="SUPFAM" id="SSF56529">
    <property type="entry name" value="FAH"/>
    <property type="match status" value="1"/>
</dbReference>
<reference evidence="3" key="1">
    <citation type="submission" date="2022-05" db="EMBL/GenBank/DDBJ databases">
        <authorList>
            <person name="Park J.-S."/>
        </authorList>
    </citation>
    <scope>NUCLEOTIDE SEQUENCE</scope>
    <source>
        <strain evidence="3">2012CJ41-6</strain>
    </source>
</reference>
<keyword evidence="3" id="KW-0378">Hydrolase</keyword>
<keyword evidence="1" id="KW-0456">Lyase</keyword>
<dbReference type="Gene3D" id="3.90.850.10">
    <property type="entry name" value="Fumarylacetoacetase-like, C-terminal domain"/>
    <property type="match status" value="1"/>
</dbReference>
<dbReference type="EMBL" id="JAMFMB010000034">
    <property type="protein sequence ID" value="MCL6285680.1"/>
    <property type="molecule type" value="Genomic_DNA"/>
</dbReference>
<sequence>MRVEDAASQIYKALVDNTMFPDSLSRQFNLDQSYDVQFELLKQRVAAGECHAGWKVGLTSKAMQEQQGVPEPCLGHLMNEGQLGSPCSLDFNALMSPGFENELCLRIGREMSGRLSFDEALAGIEAVAPAIEVVEKRGVFAADLPLAFAGNAQQRAFATGEFLPLTAETDLAAIEVEVSVNDISQECALGAEVLGSPVNSIVWLAEKLGQYGHVLKPGDLVMSGSFTKQYAITKGDTVRAAFSQFGAVEIEFR</sequence>
<dbReference type="RefSeq" id="WP_249712701.1">
    <property type="nucleotide sequence ID" value="NZ_JAMFMB010000034.1"/>
</dbReference>
<proteinExistence type="predicted"/>